<sequence>MNDRAETRTASSVLAATAHLGPVDGVLFDLDGVIYAGPEVVPGAQETLTRLGEAGIPYGFVTNNASRSAEDIAAQIRSYGLPAEAAQVTTSAQVAARALAAEFPSGAPILTLGSPALADCLREVGLAPVAAGSGTVPAAVVQGFHRELNWYDFAAACEAIRAGAAYWATNRDISMPTDRGPMPGNGSFVRIVETITGVEPTVTGKPSALMITAAAAAIGVQRPLMIGDRLDTDIAGGRAAGYPTALVLTGIHQVEDARAAGAEAQPDLIVAALPELFEPVTGRSTEETS</sequence>
<dbReference type="InterPro" id="IPR036412">
    <property type="entry name" value="HAD-like_sf"/>
</dbReference>
<dbReference type="InterPro" id="IPR018130">
    <property type="entry name" value="Ribosomal_uS2_CS"/>
</dbReference>
<reference evidence="2 3" key="1">
    <citation type="submission" date="2024-09" db="EMBL/GenBank/DDBJ databases">
        <authorList>
            <person name="Sun Q."/>
            <person name="Mori K."/>
        </authorList>
    </citation>
    <scope>NUCLEOTIDE SEQUENCE [LARGE SCALE GENOMIC DNA]</scope>
    <source>
        <strain evidence="2 3">JCM 11683</strain>
    </source>
</reference>
<dbReference type="Pfam" id="PF13344">
    <property type="entry name" value="Hydrolase_6"/>
    <property type="match status" value="1"/>
</dbReference>
<dbReference type="InterPro" id="IPR006357">
    <property type="entry name" value="HAD-SF_hydro_IIA"/>
</dbReference>
<dbReference type="GO" id="GO:0016787">
    <property type="term" value="F:hydrolase activity"/>
    <property type="evidence" value="ECO:0007669"/>
    <property type="project" value="UniProtKB-KW"/>
</dbReference>
<accession>A0ABV5X399</accession>
<dbReference type="InterPro" id="IPR023214">
    <property type="entry name" value="HAD_sf"/>
</dbReference>
<comment type="similarity">
    <text evidence="1">Belongs to the HAD-like hydrolase superfamily.</text>
</comment>
<gene>
    <name evidence="2" type="ORF">ACFFN1_08910</name>
</gene>
<dbReference type="EMBL" id="JBHMAU010000056">
    <property type="protein sequence ID" value="MFB9776521.1"/>
    <property type="molecule type" value="Genomic_DNA"/>
</dbReference>
<dbReference type="PANTHER" id="PTHR19288:SF95">
    <property type="entry name" value="D-GLYCEROL 3-PHOSPHATE PHOSPHATASE"/>
    <property type="match status" value="1"/>
</dbReference>
<protein>
    <submittedName>
        <fullName evidence="2">HAD-IIA family hydrolase</fullName>
    </submittedName>
</protein>
<dbReference type="Gene3D" id="3.40.50.1000">
    <property type="entry name" value="HAD superfamily/HAD-like"/>
    <property type="match status" value="2"/>
</dbReference>
<evidence type="ECO:0000256" key="1">
    <source>
        <dbReference type="PIRNR" id="PIRNR000915"/>
    </source>
</evidence>
<dbReference type="Proteomes" id="UP001589707">
    <property type="component" value="Unassembled WGS sequence"/>
</dbReference>
<dbReference type="PANTHER" id="PTHR19288">
    <property type="entry name" value="4-NITROPHENYLPHOSPHATASE-RELATED"/>
    <property type="match status" value="1"/>
</dbReference>
<dbReference type="Pfam" id="PF13242">
    <property type="entry name" value="Hydrolase_like"/>
    <property type="match status" value="1"/>
</dbReference>
<dbReference type="NCBIfam" id="TIGR01460">
    <property type="entry name" value="HAD-SF-IIA"/>
    <property type="match status" value="1"/>
</dbReference>
<evidence type="ECO:0000313" key="3">
    <source>
        <dbReference type="Proteomes" id="UP001589707"/>
    </source>
</evidence>
<keyword evidence="2" id="KW-0378">Hydrolase</keyword>
<dbReference type="SUPFAM" id="SSF56784">
    <property type="entry name" value="HAD-like"/>
    <property type="match status" value="1"/>
</dbReference>
<dbReference type="RefSeq" id="WP_376840347.1">
    <property type="nucleotide sequence ID" value="NZ_JBHMAU010000056.1"/>
</dbReference>
<name>A0ABV5X399_9MICO</name>
<evidence type="ECO:0000313" key="2">
    <source>
        <dbReference type="EMBL" id="MFB9776521.1"/>
    </source>
</evidence>
<keyword evidence="3" id="KW-1185">Reference proteome</keyword>
<proteinExistence type="inferred from homology"/>
<organism evidence="2 3">
    <name type="scientific">Brevibacterium otitidis</name>
    <dbReference type="NCBI Taxonomy" id="53364"/>
    <lineage>
        <taxon>Bacteria</taxon>
        <taxon>Bacillati</taxon>
        <taxon>Actinomycetota</taxon>
        <taxon>Actinomycetes</taxon>
        <taxon>Micrococcales</taxon>
        <taxon>Brevibacteriaceae</taxon>
        <taxon>Brevibacterium</taxon>
    </lineage>
</organism>
<comment type="caution">
    <text evidence="2">The sequence shown here is derived from an EMBL/GenBank/DDBJ whole genome shotgun (WGS) entry which is preliminary data.</text>
</comment>
<dbReference type="PIRSF" id="PIRSF000915">
    <property type="entry name" value="PGP-type_phosphatase"/>
    <property type="match status" value="1"/>
</dbReference>
<dbReference type="PROSITE" id="PS00962">
    <property type="entry name" value="RIBOSOMAL_S2_1"/>
    <property type="match status" value="1"/>
</dbReference>